<keyword evidence="1" id="KW-1133">Transmembrane helix</keyword>
<dbReference type="RefSeq" id="WP_062543364.1">
    <property type="nucleotide sequence ID" value="NZ_CP012643.1"/>
</dbReference>
<keyword evidence="1" id="KW-0812">Transmembrane</keyword>
<keyword evidence="3" id="KW-1185">Reference proteome</keyword>
<dbReference type="Proteomes" id="UP000061382">
    <property type="component" value="Chromosome"/>
</dbReference>
<organism evidence="2 3">
    <name type="scientific">Rufibacter tibetensis</name>
    <dbReference type="NCBI Taxonomy" id="512763"/>
    <lineage>
        <taxon>Bacteria</taxon>
        <taxon>Pseudomonadati</taxon>
        <taxon>Bacteroidota</taxon>
        <taxon>Cytophagia</taxon>
        <taxon>Cytophagales</taxon>
        <taxon>Hymenobacteraceae</taxon>
        <taxon>Rufibacter</taxon>
    </lineage>
</organism>
<evidence type="ECO:0000313" key="2">
    <source>
        <dbReference type="EMBL" id="ALI98943.1"/>
    </source>
</evidence>
<name>A0A0P0CUH8_9BACT</name>
<dbReference type="PATRIC" id="fig|512763.3.peg.1778"/>
<dbReference type="AlphaFoldDB" id="A0A0P0CUH8"/>
<dbReference type="EMBL" id="CP012643">
    <property type="protein sequence ID" value="ALI98943.1"/>
    <property type="molecule type" value="Genomic_DNA"/>
</dbReference>
<reference evidence="2 3" key="1">
    <citation type="submission" date="2015-08" db="EMBL/GenBank/DDBJ databases">
        <title>Complete genome sequence of Rufibacter tibetensis strain 1351t, a radiation-resistant bacterium from tibet plateau.</title>
        <authorList>
            <person name="Dai J."/>
        </authorList>
    </citation>
    <scope>NUCLEOTIDE SEQUENCE [LARGE SCALE GENOMIC DNA]</scope>
    <source>
        <strain evidence="2 3">1351</strain>
    </source>
</reference>
<accession>A0A0P0CUH8</accession>
<proteinExistence type="predicted"/>
<evidence type="ECO:0000256" key="1">
    <source>
        <dbReference type="SAM" id="Phobius"/>
    </source>
</evidence>
<dbReference type="KEGG" id="rti:DC20_08080"/>
<gene>
    <name evidence="2" type="ORF">DC20_08080</name>
</gene>
<sequence length="139" mass="15245">MRRNFYALSSLTTNFLALSFTLLVLTSFGPKYTPITVKKGDKIEYQVVSKKVDKKVIDMFTYMNESGTAVSGFRCTPASLNKSFVAKADNQKIALVISLHHLSKEVISARILVNGEVVQEASTGEGVVQLDLEVAPTNN</sequence>
<evidence type="ECO:0000313" key="3">
    <source>
        <dbReference type="Proteomes" id="UP000061382"/>
    </source>
</evidence>
<feature type="transmembrane region" description="Helical" evidence="1">
    <location>
        <begin position="6"/>
        <end position="29"/>
    </location>
</feature>
<protein>
    <submittedName>
        <fullName evidence="2">Uncharacterized protein</fullName>
    </submittedName>
</protein>
<dbReference type="OrthoDB" id="9850630at2"/>
<keyword evidence="1" id="KW-0472">Membrane</keyword>